<keyword evidence="3 4" id="KW-0342">GTP-binding</keyword>
<feature type="binding site" evidence="4">
    <location>
        <begin position="26"/>
        <end position="33"/>
    </location>
    <ligand>
        <name>ATP</name>
        <dbReference type="ChEBI" id="CHEBI:30616"/>
    </ligand>
</feature>
<organism evidence="8 9">
    <name type="scientific">Hydrogenophaga aromaticivorans</name>
    <dbReference type="NCBI Taxonomy" id="2610898"/>
    <lineage>
        <taxon>Bacteria</taxon>
        <taxon>Pseudomonadati</taxon>
        <taxon>Pseudomonadota</taxon>
        <taxon>Betaproteobacteria</taxon>
        <taxon>Burkholderiales</taxon>
        <taxon>Comamonadaceae</taxon>
        <taxon>Hydrogenophaga</taxon>
    </lineage>
</organism>
<dbReference type="PANTHER" id="PTHR30448">
    <property type="entry name" value="RNASE ADAPTER PROTEIN RAPZ"/>
    <property type="match status" value="1"/>
</dbReference>
<dbReference type="InterPro" id="IPR053930">
    <property type="entry name" value="RapZ-like_N"/>
</dbReference>
<evidence type="ECO:0000313" key="9">
    <source>
        <dbReference type="Proteomes" id="UP000545507"/>
    </source>
</evidence>
<dbReference type="HAMAP" id="MF_00636">
    <property type="entry name" value="RapZ_like"/>
    <property type="match status" value="1"/>
</dbReference>
<name>A0A7Y8L0I9_9BURK</name>
<accession>A0A7Y8L0I9</accession>
<dbReference type="SUPFAM" id="SSF52540">
    <property type="entry name" value="P-loop containing nucleoside triphosphate hydrolases"/>
    <property type="match status" value="1"/>
</dbReference>
<feature type="binding site" evidence="4">
    <location>
        <begin position="75"/>
        <end position="78"/>
    </location>
    <ligand>
        <name>GTP</name>
        <dbReference type="ChEBI" id="CHEBI:37565"/>
    </ligand>
</feature>
<dbReference type="GO" id="GO:0005524">
    <property type="term" value="F:ATP binding"/>
    <property type="evidence" value="ECO:0007669"/>
    <property type="project" value="UniProtKB-UniRule"/>
</dbReference>
<dbReference type="PANTHER" id="PTHR30448:SF0">
    <property type="entry name" value="RNASE ADAPTER PROTEIN RAPZ"/>
    <property type="match status" value="1"/>
</dbReference>
<keyword evidence="1 4" id="KW-0547">Nucleotide-binding</keyword>
<evidence type="ECO:0000313" key="8">
    <source>
        <dbReference type="EMBL" id="NWF48223.1"/>
    </source>
</evidence>
<evidence type="ECO:0000259" key="6">
    <source>
        <dbReference type="Pfam" id="PF03668"/>
    </source>
</evidence>
<evidence type="ECO:0000259" key="7">
    <source>
        <dbReference type="Pfam" id="PF22740"/>
    </source>
</evidence>
<dbReference type="Pfam" id="PF03668">
    <property type="entry name" value="RapZ-like_N"/>
    <property type="match status" value="1"/>
</dbReference>
<dbReference type="InterPro" id="IPR027417">
    <property type="entry name" value="P-loop_NTPase"/>
</dbReference>
<dbReference type="NCBIfam" id="NF003828">
    <property type="entry name" value="PRK05416.1"/>
    <property type="match status" value="1"/>
</dbReference>
<evidence type="ECO:0000256" key="4">
    <source>
        <dbReference type="HAMAP-Rule" id="MF_00636"/>
    </source>
</evidence>
<reference evidence="8 9" key="1">
    <citation type="submission" date="2019-09" db="EMBL/GenBank/DDBJ databases">
        <title>Hydrogenophaga aromatica sp. nov., isolated from a para-xylene-degrading enrichment culture.</title>
        <authorList>
            <person name="Tancsics A."/>
            <person name="Banerjee S."/>
        </authorList>
    </citation>
    <scope>NUCLEOTIDE SEQUENCE [LARGE SCALE GENOMIC DNA]</scope>
    <source>
        <strain evidence="8 9">D2P1</strain>
    </source>
</reference>
<dbReference type="PIRSF" id="PIRSF005052">
    <property type="entry name" value="P-loopkin"/>
    <property type="match status" value="1"/>
</dbReference>
<dbReference type="InterPro" id="IPR053931">
    <property type="entry name" value="RapZ_C"/>
</dbReference>
<gene>
    <name evidence="8" type="primary">rapZ</name>
    <name evidence="8" type="ORF">F3K02_23650</name>
</gene>
<keyword evidence="5" id="KW-0175">Coiled coil</keyword>
<dbReference type="Proteomes" id="UP000545507">
    <property type="component" value="Unassembled WGS sequence"/>
</dbReference>
<evidence type="ECO:0000256" key="1">
    <source>
        <dbReference type="ARBA" id="ARBA00022741"/>
    </source>
</evidence>
<protein>
    <submittedName>
        <fullName evidence="8">RNase adapter RapZ</fullName>
    </submittedName>
</protein>
<evidence type="ECO:0000256" key="5">
    <source>
        <dbReference type="SAM" id="Coils"/>
    </source>
</evidence>
<proteinExistence type="inferred from homology"/>
<evidence type="ECO:0000256" key="2">
    <source>
        <dbReference type="ARBA" id="ARBA00022840"/>
    </source>
</evidence>
<sequence length="322" mass="36116">MIATVRPPTAEPAEAPLVIELVLITGMSGSGKSIALTALEDLGFYCVDNLPPELLVPFIALEQSHRASKVAIAMDVRSAASLPGLPDRLEQIKNQAGQDVHLRTVFLDATTDTLVRRFSETRRLHPLSLKQTDDQYRALTDAIEHERELLSELRERALVLDTSLIRPAQLRSHIKDLLGTGQAPLTLVFESFAFKRGVPMDADFVFDVRMLPNPHYEPELKPLTGRDEPVARYLAEQAEVLTMEQQIGAFLRHWLPHMLRDHRSYVTVAIGCTGGQHRSVYLVERLAQVFATDWATRLRHREIDGWPAPARSATPEAKTRQT</sequence>
<keyword evidence="9" id="KW-1185">Reference proteome</keyword>
<keyword evidence="2 4" id="KW-0067">ATP-binding</keyword>
<dbReference type="AlphaFoldDB" id="A0A7Y8L0I9"/>
<comment type="caution">
    <text evidence="8">The sequence shown here is derived from an EMBL/GenBank/DDBJ whole genome shotgun (WGS) entry which is preliminary data.</text>
</comment>
<feature type="domain" description="RapZ-like N-terminal" evidence="6">
    <location>
        <begin position="19"/>
        <end position="180"/>
    </location>
</feature>
<dbReference type="RefSeq" id="WP_177138710.1">
    <property type="nucleotide sequence ID" value="NZ_JAGPWB010000051.1"/>
</dbReference>
<dbReference type="Pfam" id="PF22740">
    <property type="entry name" value="PapZ_C"/>
    <property type="match status" value="1"/>
</dbReference>
<evidence type="ECO:0000256" key="3">
    <source>
        <dbReference type="ARBA" id="ARBA00023134"/>
    </source>
</evidence>
<dbReference type="EMBL" id="VYGV01000026">
    <property type="protein sequence ID" value="NWF48223.1"/>
    <property type="molecule type" value="Genomic_DNA"/>
</dbReference>
<dbReference type="InterPro" id="IPR005337">
    <property type="entry name" value="RapZ-like"/>
</dbReference>
<feature type="coiled-coil region" evidence="5">
    <location>
        <begin position="129"/>
        <end position="156"/>
    </location>
</feature>
<dbReference type="GO" id="GO:0005525">
    <property type="term" value="F:GTP binding"/>
    <property type="evidence" value="ECO:0007669"/>
    <property type="project" value="UniProtKB-UniRule"/>
</dbReference>
<feature type="domain" description="RapZ C-terminal" evidence="7">
    <location>
        <begin position="186"/>
        <end position="303"/>
    </location>
</feature>